<dbReference type="InterPro" id="IPR043970">
    <property type="entry name" value="FUZ/MON1/HPS1_longin_3"/>
</dbReference>
<keyword evidence="9" id="KW-1185">Reference proteome</keyword>
<gene>
    <name evidence="8" type="ORF">CHIRRI_LOCUS10378</name>
</gene>
<accession>A0A9N9S1N2</accession>
<dbReference type="InterPro" id="IPR026069">
    <property type="entry name" value="Fuzzy"/>
</dbReference>
<comment type="subcellular location">
    <subcellularLocation>
        <location evidence="1">Cytoplasm</location>
        <location evidence="1">Cytoskeleton</location>
    </subcellularLocation>
</comment>
<evidence type="ECO:0000259" key="7">
    <source>
        <dbReference type="Pfam" id="PF19038"/>
    </source>
</evidence>
<dbReference type="InterPro" id="IPR043971">
    <property type="entry name" value="FUZ/MON1/HPS1_longin_2"/>
</dbReference>
<reference evidence="8" key="1">
    <citation type="submission" date="2022-01" db="EMBL/GenBank/DDBJ databases">
        <authorList>
            <person name="King R."/>
        </authorList>
    </citation>
    <scope>NUCLEOTIDE SEQUENCE</scope>
</reference>
<dbReference type="InterPro" id="IPR043972">
    <property type="entry name" value="FUZ/MON1/HPS1_longin_1"/>
</dbReference>
<feature type="domain" description="FUZ/MON1/HPS1 second Longin" evidence="6">
    <location>
        <begin position="163"/>
        <end position="253"/>
    </location>
</feature>
<reference evidence="8" key="2">
    <citation type="submission" date="2022-10" db="EMBL/GenBank/DDBJ databases">
        <authorList>
            <consortium name="ENA_rothamsted_submissions"/>
            <consortium name="culmorum"/>
            <person name="King R."/>
        </authorList>
    </citation>
    <scope>NUCLEOTIDE SEQUENCE</scope>
</reference>
<sequence>MSIYLMCLYNGTPIFNKKRGDNIENLPFSTTASFSSVHLFCRTQNVELSATTFGDDGLISWKEFESLLFVGISTNLTEKVLKSLIEKSFQAMVLHIGINEIKAAKNVDRLKRDLKSSFFQMIEKLMEYAENDLLDFNESILCHEAAVIHEKLISFSELSLASQYCFLLSKNRIICATDAFYDLHVNDRKLLILLLTQSNILQKDIPVYLPHKSPTIAYRLIGLPLIQGISIGLLCGQQPTYDELEILSQEFWQDSYDLLLSAEISNPRNFPPSIELDASVLGFLLINKFTKKYVISRNIQQVANKRNSHRMDIIRTFFHQAVDCDIFKNSSFYDSTSENITTNEHFYVSDYHKCHALIQNYNILCVLYLSVIPTYTMRFITQELLNKLLGDKSIEW</sequence>
<evidence type="ECO:0000256" key="3">
    <source>
        <dbReference type="ARBA" id="ARBA00022490"/>
    </source>
</evidence>
<feature type="domain" description="FUZ/MON1/HPS1 third Longin" evidence="7">
    <location>
        <begin position="280"/>
        <end position="389"/>
    </location>
</feature>
<evidence type="ECO:0000259" key="6">
    <source>
        <dbReference type="Pfam" id="PF19037"/>
    </source>
</evidence>
<evidence type="ECO:0000259" key="5">
    <source>
        <dbReference type="Pfam" id="PF19036"/>
    </source>
</evidence>
<dbReference type="Pfam" id="PF19038">
    <property type="entry name" value="Fuz_longin_3"/>
    <property type="match status" value="1"/>
</dbReference>
<keyword evidence="3" id="KW-0963">Cytoplasm</keyword>
<dbReference type="Proteomes" id="UP001153620">
    <property type="component" value="Chromosome 3"/>
</dbReference>
<keyword evidence="4" id="KW-0206">Cytoskeleton</keyword>
<dbReference type="AlphaFoldDB" id="A0A9N9S1N2"/>
<evidence type="ECO:0000256" key="2">
    <source>
        <dbReference type="ARBA" id="ARBA00008550"/>
    </source>
</evidence>
<dbReference type="EMBL" id="OU895879">
    <property type="protein sequence ID" value="CAG9807530.1"/>
    <property type="molecule type" value="Genomic_DNA"/>
</dbReference>
<dbReference type="OrthoDB" id="74835at2759"/>
<organism evidence="8 9">
    <name type="scientific">Chironomus riparius</name>
    <dbReference type="NCBI Taxonomy" id="315576"/>
    <lineage>
        <taxon>Eukaryota</taxon>
        <taxon>Metazoa</taxon>
        <taxon>Ecdysozoa</taxon>
        <taxon>Arthropoda</taxon>
        <taxon>Hexapoda</taxon>
        <taxon>Insecta</taxon>
        <taxon>Pterygota</taxon>
        <taxon>Neoptera</taxon>
        <taxon>Endopterygota</taxon>
        <taxon>Diptera</taxon>
        <taxon>Nematocera</taxon>
        <taxon>Chironomoidea</taxon>
        <taxon>Chironomidae</taxon>
        <taxon>Chironominae</taxon>
        <taxon>Chironomus</taxon>
    </lineage>
</organism>
<dbReference type="GO" id="GO:0005856">
    <property type="term" value="C:cytoskeleton"/>
    <property type="evidence" value="ECO:0007669"/>
    <property type="project" value="UniProtKB-SubCell"/>
</dbReference>
<comment type="similarity">
    <text evidence="2">Belongs to the fuzzy family.</text>
</comment>
<proteinExistence type="inferred from homology"/>
<dbReference type="GO" id="GO:0016192">
    <property type="term" value="P:vesicle-mediated transport"/>
    <property type="evidence" value="ECO:0007669"/>
    <property type="project" value="InterPro"/>
</dbReference>
<evidence type="ECO:0000313" key="9">
    <source>
        <dbReference type="Proteomes" id="UP001153620"/>
    </source>
</evidence>
<evidence type="ECO:0000256" key="4">
    <source>
        <dbReference type="ARBA" id="ARBA00023212"/>
    </source>
</evidence>
<evidence type="ECO:0000256" key="1">
    <source>
        <dbReference type="ARBA" id="ARBA00004245"/>
    </source>
</evidence>
<protein>
    <submittedName>
        <fullName evidence="8">Uncharacterized protein</fullName>
    </submittedName>
</protein>
<name>A0A9N9S1N2_9DIPT</name>
<evidence type="ECO:0000313" key="8">
    <source>
        <dbReference type="EMBL" id="CAG9807530.1"/>
    </source>
</evidence>
<dbReference type="GO" id="GO:1905515">
    <property type="term" value="P:non-motile cilium assembly"/>
    <property type="evidence" value="ECO:0007669"/>
    <property type="project" value="TreeGrafter"/>
</dbReference>
<dbReference type="Pfam" id="PF19037">
    <property type="entry name" value="Fuz_longin_2"/>
    <property type="match status" value="1"/>
</dbReference>
<dbReference type="PANTHER" id="PTHR13559">
    <property type="entry name" value="INTRACELLULAR TRAFFIC PROTEIN-RELATED"/>
    <property type="match status" value="1"/>
</dbReference>
<dbReference type="Pfam" id="PF19036">
    <property type="entry name" value="Fuz_longin_1"/>
    <property type="match status" value="1"/>
</dbReference>
<feature type="domain" description="FUZ/MON1/HPS1 first Longin" evidence="5">
    <location>
        <begin position="4"/>
        <end position="125"/>
    </location>
</feature>
<dbReference type="PANTHER" id="PTHR13559:SF1">
    <property type="entry name" value="PROTEIN FUZZY HOMOLOG"/>
    <property type="match status" value="1"/>
</dbReference>